<dbReference type="EMBL" id="KZ819741">
    <property type="protein sequence ID" value="PWN53119.1"/>
    <property type="molecule type" value="Genomic_DNA"/>
</dbReference>
<reference evidence="1 2" key="1">
    <citation type="journal article" date="2018" name="Mol. Biol. Evol.">
        <title>Broad Genomic Sampling Reveals a Smut Pathogenic Ancestry of the Fungal Clade Ustilaginomycotina.</title>
        <authorList>
            <person name="Kijpornyongpan T."/>
            <person name="Mondo S.J."/>
            <person name="Barry K."/>
            <person name="Sandor L."/>
            <person name="Lee J."/>
            <person name="Lipzen A."/>
            <person name="Pangilinan J."/>
            <person name="LaButti K."/>
            <person name="Hainaut M."/>
            <person name="Henrissat B."/>
            <person name="Grigoriev I.V."/>
            <person name="Spatafora J.W."/>
            <person name="Aime M.C."/>
        </authorList>
    </citation>
    <scope>NUCLEOTIDE SEQUENCE [LARGE SCALE GENOMIC DNA]</scope>
    <source>
        <strain evidence="1 2">SA 807</strain>
    </source>
</reference>
<accession>A0ACD0P506</accession>
<gene>
    <name evidence="1" type="ORF">IE53DRAFT_404803</name>
</gene>
<organism evidence="1 2">
    <name type="scientific">Violaceomyces palustris</name>
    <dbReference type="NCBI Taxonomy" id="1673888"/>
    <lineage>
        <taxon>Eukaryota</taxon>
        <taxon>Fungi</taxon>
        <taxon>Dikarya</taxon>
        <taxon>Basidiomycota</taxon>
        <taxon>Ustilaginomycotina</taxon>
        <taxon>Ustilaginomycetes</taxon>
        <taxon>Violaceomycetales</taxon>
        <taxon>Violaceomycetaceae</taxon>
        <taxon>Violaceomyces</taxon>
    </lineage>
</organism>
<name>A0ACD0P506_9BASI</name>
<sequence length="276" mass="29493">MSAFIYPLASTSTAPLSFKGSTLILPVVSVGSAPQLAVDLIINSKDLGLRKVARIDPNYCLPFIGPSERIQASGSQDENDVCTALEVFQNLDALTVVQQRSPVIKSQEAQFVSELLAWIRDSEFKEVLVLSSIDAAARTDAEFETPLLHLTPIGQPSRVNSLSERLSKSFPAFEARPPPSHLVPRSFSSADEKQTIPLIPGGGLTRKILRAASSSGLEADTGAVLLFCGEGDNRGDGHALAKVACTLVGSQPKGEFEEPPSWSSLFGQPIDQSMFG</sequence>
<proteinExistence type="predicted"/>
<dbReference type="Proteomes" id="UP000245626">
    <property type="component" value="Unassembled WGS sequence"/>
</dbReference>
<evidence type="ECO:0000313" key="1">
    <source>
        <dbReference type="EMBL" id="PWN53119.1"/>
    </source>
</evidence>
<keyword evidence="2" id="KW-1185">Reference proteome</keyword>
<evidence type="ECO:0000313" key="2">
    <source>
        <dbReference type="Proteomes" id="UP000245626"/>
    </source>
</evidence>
<protein>
    <submittedName>
        <fullName evidence="1">Uncharacterized protein</fullName>
    </submittedName>
</protein>